<feature type="domain" description="RNase III" evidence="10">
    <location>
        <begin position="18"/>
        <end position="144"/>
    </location>
</feature>
<accession>A0ABS9DTJ0</accession>
<comment type="subcellular location">
    <subcellularLocation>
        <location evidence="8">Cytoplasm</location>
    </subcellularLocation>
</comment>
<evidence type="ECO:0000256" key="6">
    <source>
        <dbReference type="ARBA" id="ARBA00022801"/>
    </source>
</evidence>
<dbReference type="SMART" id="SM00535">
    <property type="entry name" value="RIBOc"/>
    <property type="match status" value="1"/>
</dbReference>
<dbReference type="CDD" id="cd10845">
    <property type="entry name" value="DSRM_RNAse_III_family"/>
    <property type="match status" value="1"/>
</dbReference>
<dbReference type="EMBL" id="JAKGBZ010000006">
    <property type="protein sequence ID" value="MCF3946056.1"/>
    <property type="molecule type" value="Genomic_DNA"/>
</dbReference>
<keyword evidence="12" id="KW-1185">Reference proteome</keyword>
<keyword evidence="7 8" id="KW-0694">RNA-binding</keyword>
<feature type="binding site" evidence="8">
    <location>
        <position position="57"/>
    </location>
    <ligand>
        <name>Mg(2+)</name>
        <dbReference type="ChEBI" id="CHEBI:18420"/>
    </ligand>
</feature>
<keyword evidence="8" id="KW-0698">rRNA processing</keyword>
<keyword evidence="8" id="KW-0699">rRNA-binding</keyword>
<keyword evidence="5 8" id="KW-0255">Endonuclease</keyword>
<dbReference type="SUPFAM" id="SSF54768">
    <property type="entry name" value="dsRNA-binding domain-like"/>
    <property type="match status" value="1"/>
</dbReference>
<dbReference type="EC" id="3.1.26.3" evidence="8"/>
<keyword evidence="8" id="KW-0460">Magnesium</keyword>
<proteinExistence type="inferred from homology"/>
<evidence type="ECO:0000259" key="9">
    <source>
        <dbReference type="PROSITE" id="PS50137"/>
    </source>
</evidence>
<keyword evidence="3 8" id="KW-0507">mRNA processing</keyword>
<name>A0ABS9DTJ0_9PROT</name>
<dbReference type="SUPFAM" id="SSF69065">
    <property type="entry name" value="RNase III domain-like"/>
    <property type="match status" value="1"/>
</dbReference>
<comment type="subunit">
    <text evidence="8">Homodimer.</text>
</comment>
<dbReference type="HAMAP" id="MF_00104">
    <property type="entry name" value="RNase_III"/>
    <property type="match status" value="1"/>
</dbReference>
<evidence type="ECO:0000256" key="1">
    <source>
        <dbReference type="ARBA" id="ARBA00000109"/>
    </source>
</evidence>
<protein>
    <recommendedName>
        <fullName evidence="8">Ribonuclease 3</fullName>
        <ecNumber evidence="8">3.1.26.3</ecNumber>
    </recommendedName>
    <alternativeName>
        <fullName evidence="8">Ribonuclease III</fullName>
        <shortName evidence="8">RNase III</shortName>
    </alternativeName>
</protein>
<comment type="caution">
    <text evidence="11">The sequence shown here is derived from an EMBL/GenBank/DDBJ whole genome shotgun (WGS) entry which is preliminary data.</text>
</comment>
<reference evidence="11 12" key="1">
    <citation type="submission" date="2022-01" db="EMBL/GenBank/DDBJ databases">
        <authorList>
            <person name="Won M."/>
            <person name="Kim S.-J."/>
            <person name="Kwon S.-W."/>
        </authorList>
    </citation>
    <scope>NUCLEOTIDE SEQUENCE [LARGE SCALE GENOMIC DNA]</scope>
    <source>
        <strain evidence="11 12">KCTC 23505</strain>
    </source>
</reference>
<dbReference type="PANTHER" id="PTHR11207:SF0">
    <property type="entry name" value="RIBONUCLEASE 3"/>
    <property type="match status" value="1"/>
</dbReference>
<feature type="binding site" evidence="8">
    <location>
        <position position="133"/>
    </location>
    <ligand>
        <name>Mg(2+)</name>
        <dbReference type="ChEBI" id="CHEBI:18420"/>
    </ligand>
</feature>
<dbReference type="PANTHER" id="PTHR11207">
    <property type="entry name" value="RIBONUCLEASE III"/>
    <property type="match status" value="1"/>
</dbReference>
<evidence type="ECO:0000256" key="5">
    <source>
        <dbReference type="ARBA" id="ARBA00022759"/>
    </source>
</evidence>
<keyword evidence="6 8" id="KW-0378">Hydrolase</keyword>
<evidence type="ECO:0000256" key="4">
    <source>
        <dbReference type="ARBA" id="ARBA00022722"/>
    </source>
</evidence>
<dbReference type="CDD" id="cd00593">
    <property type="entry name" value="RIBOc"/>
    <property type="match status" value="1"/>
</dbReference>
<dbReference type="InterPro" id="IPR000999">
    <property type="entry name" value="RNase_III_dom"/>
</dbReference>
<dbReference type="SMART" id="SM00358">
    <property type="entry name" value="DSRM"/>
    <property type="match status" value="1"/>
</dbReference>
<dbReference type="Proteomes" id="UP001521209">
    <property type="component" value="Unassembled WGS sequence"/>
</dbReference>
<dbReference type="InterPro" id="IPR014720">
    <property type="entry name" value="dsRBD_dom"/>
</dbReference>
<evidence type="ECO:0000256" key="2">
    <source>
        <dbReference type="ARBA" id="ARBA00010183"/>
    </source>
</evidence>
<comment type="similarity">
    <text evidence="2">Belongs to the ribonuclease III family.</text>
</comment>
<comment type="cofactor">
    <cofactor evidence="8">
        <name>Mg(2+)</name>
        <dbReference type="ChEBI" id="CHEBI:18420"/>
    </cofactor>
</comment>
<comment type="function">
    <text evidence="8">Digests double-stranded RNA. Involved in the processing of primary rRNA transcript to yield the immediate precursors to the large and small rRNAs (23S and 16S). Processes some mRNAs, and tRNAs when they are encoded in the rRNA operon. Processes pre-crRNA and tracrRNA of type II CRISPR loci if present in the organism.</text>
</comment>
<evidence type="ECO:0000256" key="8">
    <source>
        <dbReference type="HAMAP-Rule" id="MF_00104"/>
    </source>
</evidence>
<organism evidence="11 12">
    <name type="scientific">Acidiphilium iwatense</name>
    <dbReference type="NCBI Taxonomy" id="768198"/>
    <lineage>
        <taxon>Bacteria</taxon>
        <taxon>Pseudomonadati</taxon>
        <taxon>Pseudomonadota</taxon>
        <taxon>Alphaproteobacteria</taxon>
        <taxon>Acetobacterales</taxon>
        <taxon>Acidocellaceae</taxon>
        <taxon>Acidiphilium</taxon>
    </lineage>
</organism>
<sequence>MARRNPVGSPVHGHQVKHEQAEALLGHSFARPGLLAEALTHRSAVGQGGMGSNERLEFIGDRVLGLLIAEWLIERFPGEREGGLGPRLAHLVSRPSLAAIAEAIGLPDLLSVSPGESKRGVRNRSTVLADALEALIGALYADAGLDAARRFVRRSFAVRIDAQEATPPKDSKTALQEWALARGPVLPVYQLIAQIGPSHAPRFHIRVMIGDASAEGAAGTKREAEQLAARALLDRLTS</sequence>
<dbReference type="PROSITE" id="PS50137">
    <property type="entry name" value="DS_RBD"/>
    <property type="match status" value="1"/>
</dbReference>
<dbReference type="Pfam" id="PF14622">
    <property type="entry name" value="Ribonucleas_3_3"/>
    <property type="match status" value="1"/>
</dbReference>
<comment type="catalytic activity">
    <reaction evidence="1 8">
        <text>Endonucleolytic cleavage to 5'-phosphomonoester.</text>
        <dbReference type="EC" id="3.1.26.3"/>
    </reaction>
</comment>
<dbReference type="NCBIfam" id="TIGR02191">
    <property type="entry name" value="RNaseIII"/>
    <property type="match status" value="1"/>
</dbReference>
<keyword evidence="8" id="KW-0479">Metal-binding</keyword>
<evidence type="ECO:0000313" key="11">
    <source>
        <dbReference type="EMBL" id="MCF3946056.1"/>
    </source>
</evidence>
<dbReference type="Gene3D" id="1.10.1520.10">
    <property type="entry name" value="Ribonuclease III domain"/>
    <property type="match status" value="1"/>
</dbReference>
<dbReference type="InterPro" id="IPR011907">
    <property type="entry name" value="RNase_III"/>
</dbReference>
<keyword evidence="8" id="KW-0819">tRNA processing</keyword>
<dbReference type="Gene3D" id="3.30.160.20">
    <property type="match status" value="1"/>
</dbReference>
<dbReference type="PROSITE" id="PS50142">
    <property type="entry name" value="RNASE_3_2"/>
    <property type="match status" value="1"/>
</dbReference>
<feature type="active site" evidence="8">
    <location>
        <position position="61"/>
    </location>
</feature>
<dbReference type="GO" id="GO:0004525">
    <property type="term" value="F:ribonuclease III activity"/>
    <property type="evidence" value="ECO:0007669"/>
    <property type="project" value="UniProtKB-EC"/>
</dbReference>
<evidence type="ECO:0000256" key="3">
    <source>
        <dbReference type="ARBA" id="ARBA00022664"/>
    </source>
</evidence>
<dbReference type="InterPro" id="IPR036389">
    <property type="entry name" value="RNase_III_sf"/>
</dbReference>
<keyword evidence="8" id="KW-0963">Cytoplasm</keyword>
<evidence type="ECO:0000259" key="10">
    <source>
        <dbReference type="PROSITE" id="PS50142"/>
    </source>
</evidence>
<dbReference type="RefSeq" id="WP_235703281.1">
    <property type="nucleotide sequence ID" value="NZ_JAKGBZ010000006.1"/>
</dbReference>
<dbReference type="Pfam" id="PF00035">
    <property type="entry name" value="dsrm"/>
    <property type="match status" value="1"/>
</dbReference>
<evidence type="ECO:0000256" key="7">
    <source>
        <dbReference type="ARBA" id="ARBA00022884"/>
    </source>
</evidence>
<feature type="binding site" evidence="8">
    <location>
        <position position="130"/>
    </location>
    <ligand>
        <name>Mg(2+)</name>
        <dbReference type="ChEBI" id="CHEBI:18420"/>
    </ligand>
</feature>
<feature type="active site" evidence="8">
    <location>
        <position position="133"/>
    </location>
</feature>
<evidence type="ECO:0000313" key="12">
    <source>
        <dbReference type="Proteomes" id="UP001521209"/>
    </source>
</evidence>
<feature type="domain" description="DRBM" evidence="9">
    <location>
        <begin position="170"/>
        <end position="238"/>
    </location>
</feature>
<keyword evidence="4 8" id="KW-0540">Nuclease</keyword>
<gene>
    <name evidence="8 11" type="primary">rnc</name>
    <name evidence="11" type="ORF">L2A60_05065</name>
</gene>